<dbReference type="AlphaFoldDB" id="A0A7U2D697"/>
<dbReference type="EMBL" id="CP068929">
    <property type="protein sequence ID" value="QRC59542.1"/>
    <property type="molecule type" value="Genomic_DNA"/>
</dbReference>
<sequence>MSERMLSAIQTVEKGGRPVFPLMPFSAFPEYMALLRKSPEKKETKALIEKQEVL</sequence>
<organism evidence="1">
    <name type="scientific">Escherichia coli</name>
    <dbReference type="NCBI Taxonomy" id="562"/>
    <lineage>
        <taxon>Bacteria</taxon>
        <taxon>Pseudomonadati</taxon>
        <taxon>Pseudomonadota</taxon>
        <taxon>Gammaproteobacteria</taxon>
        <taxon>Enterobacterales</taxon>
        <taxon>Enterobacteriaceae</taxon>
        <taxon>Escherichia</taxon>
    </lineage>
</organism>
<gene>
    <name evidence="1" type="ORF">JL587_00155</name>
</gene>
<geneLocation type="plasmid" evidence="1">
    <name>pRIVM_C018846_3</name>
</geneLocation>
<accession>A0A7U2D697</accession>
<name>A0A7U2D697_ECOLX</name>
<evidence type="ECO:0000313" key="1">
    <source>
        <dbReference type="EMBL" id="QRC59542.1"/>
    </source>
</evidence>
<keyword evidence="1" id="KW-0614">Plasmid</keyword>
<proteinExistence type="predicted"/>
<protein>
    <submittedName>
        <fullName evidence="1">Uncharacterized protein</fullName>
    </submittedName>
</protein>
<reference evidence="1" key="1">
    <citation type="submission" date="2021-01" db="EMBL/GenBank/DDBJ databases">
        <title>blaOXA-48-like genome architecture among carbapenemase-producing Escherichia coli and Klebsiella pneumoniae in the Netherlands.</title>
        <authorList>
            <person name="Hendrickx A.P.A."/>
            <person name="Landman F."/>
            <person name="de Haan A."/>
            <person name="Witteveen S."/>
            <person name="van Santen-Verheuvel M."/>
            <person name="Schouls L.M."/>
        </authorList>
    </citation>
    <scope>NUCLEOTIDE SEQUENCE</scope>
    <source>
        <strain evidence="1">RIVM_C018846</strain>
        <plasmid evidence="1">pRIVM_C018846_3</plasmid>
    </source>
</reference>